<dbReference type="Pfam" id="PF00033">
    <property type="entry name" value="Cytochrome_B"/>
    <property type="match status" value="1"/>
</dbReference>
<dbReference type="PANTHER" id="PTHR19271">
    <property type="entry name" value="CYTOCHROME B"/>
    <property type="match status" value="1"/>
</dbReference>
<gene>
    <name evidence="3" type="ORF">MNBD_NITROSPINAE02-1163</name>
</gene>
<dbReference type="InterPro" id="IPR016174">
    <property type="entry name" value="Di-haem_cyt_TM"/>
</dbReference>
<dbReference type="GO" id="GO:0009055">
    <property type="term" value="F:electron transfer activity"/>
    <property type="evidence" value="ECO:0007669"/>
    <property type="project" value="InterPro"/>
</dbReference>
<dbReference type="GO" id="GO:0016491">
    <property type="term" value="F:oxidoreductase activity"/>
    <property type="evidence" value="ECO:0007669"/>
    <property type="project" value="InterPro"/>
</dbReference>
<dbReference type="EMBL" id="UOGE01000106">
    <property type="protein sequence ID" value="VAX25460.1"/>
    <property type="molecule type" value="Genomic_DNA"/>
</dbReference>
<evidence type="ECO:0000259" key="2">
    <source>
        <dbReference type="PROSITE" id="PS51002"/>
    </source>
</evidence>
<dbReference type="GO" id="GO:0022904">
    <property type="term" value="P:respiratory electron transport chain"/>
    <property type="evidence" value="ECO:0007669"/>
    <property type="project" value="InterPro"/>
</dbReference>
<sequence length="211" mass="24539">MIKALIDWFDLRLGVREFYDRHIAYPLPESISFWHLFGGLTIGCIIIQFITGFYMLCYYIPEPDLAHESIKAMANNTDYGALMRNVHRYSSTLAAVFILIHFTHALSRMAFRTPHELNWWTGLALGFVFVLLLISGIIMPWDWRSYWELVIWADWVDTIPLVGGYLKGPMLSWFTLGRNFAFHIFLLPLIIVGLLVVHLLLFRRLGMADKV</sequence>
<dbReference type="InterPro" id="IPR005797">
    <property type="entry name" value="Cyt_b/b6_N"/>
</dbReference>
<dbReference type="AlphaFoldDB" id="A0A3B1CS02"/>
<dbReference type="PIRSF" id="PIRSF000032">
    <property type="entry name" value="Cytochrome_b6"/>
    <property type="match status" value="1"/>
</dbReference>
<reference evidence="3" key="1">
    <citation type="submission" date="2018-06" db="EMBL/GenBank/DDBJ databases">
        <authorList>
            <person name="Zhirakovskaya E."/>
        </authorList>
    </citation>
    <scope>NUCLEOTIDE SEQUENCE</scope>
</reference>
<dbReference type="PANTHER" id="PTHR19271:SF16">
    <property type="entry name" value="CYTOCHROME B"/>
    <property type="match status" value="1"/>
</dbReference>
<dbReference type="PROSITE" id="PS51002">
    <property type="entry name" value="CYTB_NTER"/>
    <property type="match status" value="1"/>
</dbReference>
<keyword evidence="1" id="KW-0812">Transmembrane</keyword>
<keyword evidence="1" id="KW-1133">Transmembrane helix</keyword>
<dbReference type="GO" id="GO:0016020">
    <property type="term" value="C:membrane"/>
    <property type="evidence" value="ECO:0007669"/>
    <property type="project" value="InterPro"/>
</dbReference>
<feature type="transmembrane region" description="Helical" evidence="1">
    <location>
        <begin position="117"/>
        <end position="137"/>
    </location>
</feature>
<name>A0A3B1CS02_9ZZZZ</name>
<protein>
    <recommendedName>
        <fullName evidence="2">Cytochrome b/b6 N-terminal region profile domain-containing protein</fullName>
    </recommendedName>
</protein>
<proteinExistence type="predicted"/>
<organism evidence="3">
    <name type="scientific">hydrothermal vent metagenome</name>
    <dbReference type="NCBI Taxonomy" id="652676"/>
    <lineage>
        <taxon>unclassified sequences</taxon>
        <taxon>metagenomes</taxon>
        <taxon>ecological metagenomes</taxon>
    </lineage>
</organism>
<dbReference type="SUPFAM" id="SSF81342">
    <property type="entry name" value="Transmembrane di-heme cytochromes"/>
    <property type="match status" value="1"/>
</dbReference>
<evidence type="ECO:0000313" key="3">
    <source>
        <dbReference type="EMBL" id="VAX25460.1"/>
    </source>
</evidence>
<feature type="transmembrane region" description="Helical" evidence="1">
    <location>
        <begin position="92"/>
        <end position="111"/>
    </location>
</feature>
<accession>A0A3B1CS02</accession>
<feature type="transmembrane region" description="Helical" evidence="1">
    <location>
        <begin position="180"/>
        <end position="202"/>
    </location>
</feature>
<dbReference type="Gene3D" id="1.20.810.10">
    <property type="entry name" value="Cytochrome Bc1 Complex, Chain C"/>
    <property type="match status" value="1"/>
</dbReference>
<feature type="transmembrane region" description="Helical" evidence="1">
    <location>
        <begin position="33"/>
        <end position="60"/>
    </location>
</feature>
<dbReference type="InterPro" id="IPR027387">
    <property type="entry name" value="Cytb/b6-like_sf"/>
</dbReference>
<feature type="domain" description="Cytochrome b/b6 N-terminal region profile" evidence="2">
    <location>
        <begin position="5"/>
        <end position="211"/>
    </location>
</feature>
<evidence type="ECO:0000256" key="1">
    <source>
        <dbReference type="SAM" id="Phobius"/>
    </source>
</evidence>
<keyword evidence="1" id="KW-0472">Membrane</keyword>